<reference evidence="6 7" key="2">
    <citation type="submission" date="2024-03" db="EMBL/GenBank/DDBJ databases">
        <title>The Genome Sequence of Enterococcus sp. DIV0727d.</title>
        <authorList>
            <consortium name="The Broad Institute Genomics Platform"/>
            <consortium name="The Broad Institute Microbial Omics Core"/>
            <consortium name="The Broad Institute Genomic Center for Infectious Diseases"/>
            <person name="Earl A."/>
            <person name="Manson A."/>
            <person name="Gilmore M."/>
            <person name="Schwartman J."/>
            <person name="Shea T."/>
            <person name="Abouelleil A."/>
            <person name="Cao P."/>
            <person name="Chapman S."/>
            <person name="Cusick C."/>
            <person name="Young S."/>
            <person name="Neafsey D."/>
            <person name="Nusbaum C."/>
            <person name="Birren B."/>
        </authorList>
    </citation>
    <scope>NUCLEOTIDE SEQUENCE [LARGE SCALE GENOMIC DNA]</scope>
    <source>
        <strain evidence="6 7">12C11_DIV0727</strain>
    </source>
</reference>
<sequence length="366" mass="41682">MKRKNLFYVLLLFIVVSIGHSIPVLATDAKDNLGYTVSMVQPKTQIDPKQSFFYLQTRPNEPQEIEVRIKSTKKENVKIKIYSQNAITGNKGTIDYTEDLSDQDSSLSMPITEMVHVKTPEITIGNFEEKTVKITITPPEKGYEGIKMGALVFALDQAEKQQNGVATNFSYRIGLIISESGDEFNNGKTLNLIDAKASIKRGKKMVLARIQNPEPKTIEGLTIYAEMTKKGSNTVVKKKDVTNYSLAPNSHVDFELDWGTNSLPSGDYVITLTMHNDYQEWRLTKDFTITGEQAKSINEESAFSIVTPQWIKVLAIMLLVLTGINSTWLIMRRQKWENAWEKLQLTNKKKKKKRKQRRKNEQLNKV</sequence>
<gene>
    <name evidence="6" type="ORF">A5866_001965</name>
</gene>
<protein>
    <recommendedName>
        <fullName evidence="8">DUF3324 domain-containing protein</fullName>
    </recommendedName>
</protein>
<feature type="domain" description="WxL Interacting Protein peptidoglycan binding" evidence="4">
    <location>
        <begin position="35"/>
        <end position="153"/>
    </location>
</feature>
<feature type="compositionally biased region" description="Basic residues" evidence="1">
    <location>
        <begin position="347"/>
        <end position="358"/>
    </location>
</feature>
<keyword evidence="2" id="KW-0812">Transmembrane</keyword>
<proteinExistence type="predicted"/>
<keyword evidence="7" id="KW-1185">Reference proteome</keyword>
<name>A0ABZ2T689_9ENTE</name>
<feature type="signal peptide" evidence="3">
    <location>
        <begin position="1"/>
        <end position="26"/>
    </location>
</feature>
<dbReference type="InterPro" id="IPR021759">
    <property type="entry name" value="WxLIP_HBD"/>
</dbReference>
<evidence type="ECO:0000259" key="5">
    <source>
        <dbReference type="Pfam" id="PF11797"/>
    </source>
</evidence>
<feature type="domain" description="WxL Interacting Protein host binding" evidence="5">
    <location>
        <begin position="161"/>
        <end position="299"/>
    </location>
</feature>
<dbReference type="EMBL" id="CP147248">
    <property type="protein sequence ID" value="WYJ86881.1"/>
    <property type="molecule type" value="Genomic_DNA"/>
</dbReference>
<evidence type="ECO:0000313" key="6">
    <source>
        <dbReference type="EMBL" id="WYJ86881.1"/>
    </source>
</evidence>
<evidence type="ECO:0008006" key="8">
    <source>
        <dbReference type="Google" id="ProtNLM"/>
    </source>
</evidence>
<dbReference type="Pfam" id="PF06030">
    <property type="entry name" value="WxLIP_PGBD"/>
    <property type="match status" value="1"/>
</dbReference>
<dbReference type="Proteomes" id="UP000195080">
    <property type="component" value="Chromosome"/>
</dbReference>
<organism evidence="6 7">
    <name type="scientific">Candidatus Enterococcus lemimoniae</name>
    <dbReference type="NCBI Taxonomy" id="1834167"/>
    <lineage>
        <taxon>Bacteria</taxon>
        <taxon>Bacillati</taxon>
        <taxon>Bacillota</taxon>
        <taxon>Bacilli</taxon>
        <taxon>Lactobacillales</taxon>
        <taxon>Enterococcaceae</taxon>
        <taxon>Enterococcus</taxon>
    </lineage>
</organism>
<feature type="region of interest" description="Disordered" evidence="1">
    <location>
        <begin position="347"/>
        <end position="366"/>
    </location>
</feature>
<feature type="transmembrane region" description="Helical" evidence="2">
    <location>
        <begin position="310"/>
        <end position="331"/>
    </location>
</feature>
<dbReference type="RefSeq" id="WP_086443656.1">
    <property type="nucleotide sequence ID" value="NZ_CP147248.1"/>
</dbReference>
<keyword evidence="2" id="KW-0472">Membrane</keyword>
<evidence type="ECO:0000259" key="4">
    <source>
        <dbReference type="Pfam" id="PF06030"/>
    </source>
</evidence>
<reference evidence="7" key="1">
    <citation type="submission" date="2017-05" db="EMBL/GenBank/DDBJ databases">
        <title>The Genome Sequence of EEnterococcus faecalis 9F2_4866.</title>
        <authorList>
            <consortium name="The Broad Institute Genomics Platform"/>
            <consortium name="The Broad Institute Genomic Center for Infectious Diseases"/>
            <person name="Earl A."/>
            <person name="Manson A."/>
            <person name="Schwartman J."/>
            <person name="Gilmore M."/>
            <person name="Abouelleil A."/>
            <person name="Cao P."/>
            <person name="Chapman S."/>
            <person name="Cusick C."/>
            <person name="Shea T."/>
            <person name="Young S."/>
            <person name="Neafsey D."/>
            <person name="Nusbaum C."/>
            <person name="Birren B."/>
        </authorList>
    </citation>
    <scope>NUCLEOTIDE SEQUENCE [LARGE SCALE GENOMIC DNA]</scope>
    <source>
        <strain evidence="7">12C11_DIV0727</strain>
    </source>
</reference>
<keyword evidence="3" id="KW-0732">Signal</keyword>
<evidence type="ECO:0000256" key="3">
    <source>
        <dbReference type="SAM" id="SignalP"/>
    </source>
</evidence>
<dbReference type="InterPro" id="IPR010317">
    <property type="entry name" value="WxLIP_PGBD"/>
</dbReference>
<evidence type="ECO:0000313" key="7">
    <source>
        <dbReference type="Proteomes" id="UP000195080"/>
    </source>
</evidence>
<evidence type="ECO:0000256" key="2">
    <source>
        <dbReference type="SAM" id="Phobius"/>
    </source>
</evidence>
<accession>A0ABZ2T689</accession>
<dbReference type="Pfam" id="PF11797">
    <property type="entry name" value="WxLIP_HBD"/>
    <property type="match status" value="1"/>
</dbReference>
<keyword evidence="2" id="KW-1133">Transmembrane helix</keyword>
<feature type="chain" id="PRO_5045388760" description="DUF3324 domain-containing protein" evidence="3">
    <location>
        <begin position="27"/>
        <end position="366"/>
    </location>
</feature>
<evidence type="ECO:0000256" key="1">
    <source>
        <dbReference type="SAM" id="MobiDB-lite"/>
    </source>
</evidence>